<comment type="caution">
    <text evidence="4">The sequence shown here is derived from an EMBL/GenBank/DDBJ whole genome shotgun (WGS) entry which is preliminary data.</text>
</comment>
<evidence type="ECO:0000256" key="2">
    <source>
        <dbReference type="SAM" id="SignalP"/>
    </source>
</evidence>
<proteinExistence type="predicted"/>
<feature type="chain" id="PRO_5046709086" evidence="2">
    <location>
        <begin position="23"/>
        <end position="199"/>
    </location>
</feature>
<dbReference type="Pfam" id="PF13628">
    <property type="entry name" value="DUF4142"/>
    <property type="match status" value="1"/>
</dbReference>
<dbReference type="PANTHER" id="PTHR38593:SF1">
    <property type="entry name" value="BLR2558 PROTEIN"/>
    <property type="match status" value="1"/>
</dbReference>
<organism evidence="4 5">
    <name type="scientific">Pseudomonas ulcerans</name>
    <dbReference type="NCBI Taxonomy" id="3115852"/>
    <lineage>
        <taxon>Bacteria</taxon>
        <taxon>Pseudomonadati</taxon>
        <taxon>Pseudomonadota</taxon>
        <taxon>Gammaproteobacteria</taxon>
        <taxon>Pseudomonadales</taxon>
        <taxon>Pseudomonadaceae</taxon>
        <taxon>Pseudomonas</taxon>
    </lineage>
</organism>
<protein>
    <submittedName>
        <fullName evidence="4">DUF4142 domain-containing protein</fullName>
    </submittedName>
</protein>
<keyword evidence="2" id="KW-0732">Signal</keyword>
<evidence type="ECO:0000313" key="5">
    <source>
        <dbReference type="Proteomes" id="UP001335100"/>
    </source>
</evidence>
<feature type="domain" description="DUF4142" evidence="3">
    <location>
        <begin position="25"/>
        <end position="160"/>
    </location>
</feature>
<keyword evidence="5" id="KW-1185">Reference proteome</keyword>
<dbReference type="Gene3D" id="1.20.1260.10">
    <property type="match status" value="1"/>
</dbReference>
<sequence>MNTLLRSAGFALAFTLAGAVHAAQDADDFVEDASAKGVAEVEAAKLAQEKGTAADVKAFAAMMLKDHGQANEKLKSIAASKKLEVSSDADLIDKAKAMILELRGAKSFDQAYANNQVNAHEATIKLFDEYAKDGKDAELRAFAEETLPTLRTHLEKARALAHAHGGSSVDPAATTRDATDPVVYDKDGKPMTPKDHAKP</sequence>
<dbReference type="Proteomes" id="UP001335100">
    <property type="component" value="Unassembled WGS sequence"/>
</dbReference>
<name>A0ABU7HNL5_9PSED</name>
<dbReference type="EMBL" id="JAZDQJ010000006">
    <property type="protein sequence ID" value="MEE1933114.1"/>
    <property type="molecule type" value="Genomic_DNA"/>
</dbReference>
<dbReference type="InterPro" id="IPR012347">
    <property type="entry name" value="Ferritin-like"/>
</dbReference>
<evidence type="ECO:0000256" key="1">
    <source>
        <dbReference type="SAM" id="MobiDB-lite"/>
    </source>
</evidence>
<gene>
    <name evidence="4" type="ORF">V0R50_07765</name>
</gene>
<feature type="signal peptide" evidence="2">
    <location>
        <begin position="1"/>
        <end position="22"/>
    </location>
</feature>
<feature type="region of interest" description="Disordered" evidence="1">
    <location>
        <begin position="161"/>
        <end position="199"/>
    </location>
</feature>
<evidence type="ECO:0000313" key="4">
    <source>
        <dbReference type="EMBL" id="MEE1933114.1"/>
    </source>
</evidence>
<evidence type="ECO:0000259" key="3">
    <source>
        <dbReference type="Pfam" id="PF13628"/>
    </source>
</evidence>
<reference evidence="4 5" key="1">
    <citation type="submission" date="2024-01" db="EMBL/GenBank/DDBJ databases">
        <title>Unpublished Manusciprt.</title>
        <authorList>
            <person name="Duman M."/>
            <person name="Valdes E.G."/>
            <person name="Ajmi N."/>
            <person name="Altun S."/>
            <person name="Saticioglu I.B."/>
        </authorList>
    </citation>
    <scope>NUCLEOTIDE SEQUENCE [LARGE SCALE GENOMIC DNA]</scope>
    <source>
        <strain evidence="4 5">148P</strain>
    </source>
</reference>
<accession>A0ABU7HNL5</accession>
<dbReference type="InterPro" id="IPR025419">
    <property type="entry name" value="DUF4142"/>
</dbReference>
<feature type="compositionally biased region" description="Basic and acidic residues" evidence="1">
    <location>
        <begin position="177"/>
        <end position="199"/>
    </location>
</feature>
<dbReference type="PANTHER" id="PTHR38593">
    <property type="entry name" value="BLR2558 PROTEIN"/>
    <property type="match status" value="1"/>
</dbReference>